<feature type="non-terminal residue" evidence="4">
    <location>
        <position position="1"/>
    </location>
</feature>
<name>A0A383CU72_9ZZZZ</name>
<protein>
    <recommendedName>
        <fullName evidence="3">Phosphoadenosine phosphosulphate reductase domain-containing protein</fullName>
    </recommendedName>
</protein>
<dbReference type="GO" id="GO:0019379">
    <property type="term" value="P:sulfate assimilation, phosphoadenylyl sulfate reduction by phosphoadenylyl-sulfate reductase (thioredoxin)"/>
    <property type="evidence" value="ECO:0007669"/>
    <property type="project" value="TreeGrafter"/>
</dbReference>
<evidence type="ECO:0000313" key="4">
    <source>
        <dbReference type="EMBL" id="SVE35634.1"/>
    </source>
</evidence>
<accession>A0A383CU72</accession>
<reference evidence="4" key="1">
    <citation type="submission" date="2018-05" db="EMBL/GenBank/DDBJ databases">
        <authorList>
            <person name="Lanie J.A."/>
            <person name="Ng W.-L."/>
            <person name="Kazmierczak K.M."/>
            <person name="Andrzejewski T.M."/>
            <person name="Davidsen T.M."/>
            <person name="Wayne K.J."/>
            <person name="Tettelin H."/>
            <person name="Glass J.I."/>
            <person name="Rusch D."/>
            <person name="Podicherti R."/>
            <person name="Tsui H.-C.T."/>
            <person name="Winkler M.E."/>
        </authorList>
    </citation>
    <scope>NUCLEOTIDE SEQUENCE</scope>
</reference>
<proteinExistence type="inferred from homology"/>
<comment type="similarity">
    <text evidence="1">Belongs to the PAPS reductase family. CysH subfamily.</text>
</comment>
<dbReference type="PANTHER" id="PTHR46509">
    <property type="entry name" value="PHOSPHOADENOSINE PHOSPHOSULFATE REDUCTASE"/>
    <property type="match status" value="1"/>
</dbReference>
<organism evidence="4">
    <name type="scientific">marine metagenome</name>
    <dbReference type="NCBI Taxonomy" id="408172"/>
    <lineage>
        <taxon>unclassified sequences</taxon>
        <taxon>metagenomes</taxon>
        <taxon>ecological metagenomes</taxon>
    </lineage>
</organism>
<dbReference type="Pfam" id="PF01507">
    <property type="entry name" value="PAPS_reduct"/>
    <property type="match status" value="1"/>
</dbReference>
<comment type="pathway">
    <text evidence="2">Sulfur metabolism; hydrogen sulfide biosynthesis; sulfite from sulfate.</text>
</comment>
<dbReference type="EMBL" id="UINC01211650">
    <property type="protein sequence ID" value="SVE35634.1"/>
    <property type="molecule type" value="Genomic_DNA"/>
</dbReference>
<dbReference type="GO" id="GO:0005737">
    <property type="term" value="C:cytoplasm"/>
    <property type="evidence" value="ECO:0007669"/>
    <property type="project" value="TreeGrafter"/>
</dbReference>
<dbReference type="InterPro" id="IPR002500">
    <property type="entry name" value="PAPS_reduct_dom"/>
</dbReference>
<gene>
    <name evidence="4" type="ORF">METZ01_LOCUS488488</name>
</gene>
<feature type="domain" description="Phosphoadenosine phosphosulphate reductase" evidence="3">
    <location>
        <begin position="1"/>
        <end position="71"/>
    </location>
</feature>
<dbReference type="AlphaFoldDB" id="A0A383CU72"/>
<dbReference type="PANTHER" id="PTHR46509:SF1">
    <property type="entry name" value="PHOSPHOADENOSINE PHOSPHOSULFATE REDUCTASE"/>
    <property type="match status" value="1"/>
</dbReference>
<evidence type="ECO:0000259" key="3">
    <source>
        <dbReference type="Pfam" id="PF01507"/>
    </source>
</evidence>
<dbReference type="InterPro" id="IPR014729">
    <property type="entry name" value="Rossmann-like_a/b/a_fold"/>
</dbReference>
<dbReference type="SUPFAM" id="SSF52402">
    <property type="entry name" value="Adenine nucleotide alpha hydrolases-like"/>
    <property type="match status" value="1"/>
</dbReference>
<sequence>DAWITGRKRFQGDERTELNVIESDETHIKINPLAYWSEEQVKDYLVKHDLPEHPLVEEGYLSIGCAPCTRPVENGQSYRSGRWSGTEKTECGIHKAV</sequence>
<evidence type="ECO:0000256" key="2">
    <source>
        <dbReference type="ARBA" id="ARBA00024327"/>
    </source>
</evidence>
<evidence type="ECO:0000256" key="1">
    <source>
        <dbReference type="ARBA" id="ARBA00009732"/>
    </source>
</evidence>
<dbReference type="Gene3D" id="3.40.50.620">
    <property type="entry name" value="HUPs"/>
    <property type="match status" value="1"/>
</dbReference>
<dbReference type="GO" id="GO:0004604">
    <property type="term" value="F:phosphoadenylyl-sulfate reductase (thioredoxin) activity"/>
    <property type="evidence" value="ECO:0007669"/>
    <property type="project" value="TreeGrafter"/>
</dbReference>